<dbReference type="InterPro" id="IPR014718">
    <property type="entry name" value="GH-type_carb-bd"/>
</dbReference>
<dbReference type="Gene3D" id="2.70.98.10">
    <property type="match status" value="1"/>
</dbReference>
<protein>
    <submittedName>
        <fullName evidence="4">Aldose 1-epimerase</fullName>
    </submittedName>
</protein>
<dbReference type="RefSeq" id="WP_189626842.1">
    <property type="nucleotide sequence ID" value="NZ_BNAF01000008.1"/>
</dbReference>
<sequence length="289" mass="33469">MYILQNEHLLIEIAPQGAELRSLVSKQDGRNYIWQRDASYWPKSSPILFPIVGELKHGSYVYDGQSYSLPKHGFARDRTFALLEERPNEVAFVLTADNESKAMYPFDFQLILRYVLQERSLLCSYELQNKGDKTMYFSLGGHPAFQLDLSKGKHMSDYYLVFPNDHALTRYFIKNGLLDTQAEWQPLEGIRLPLYTQMFEKDAWVLKDLRSSNVLLQNRQGDYRLDIHFPGFPYFGLWAPVGAPFICLEPWCGVNDVSQHHGELSQKEGIVALDSSDRWKRSWCVKVGM</sequence>
<comment type="subunit">
    <text evidence="2">Monomer.</text>
</comment>
<keyword evidence="3" id="KW-0106">Calcium</keyword>
<gene>
    <name evidence="4" type="ORF">GCM10017764_23230</name>
</gene>
<organism evidence="4 5">
    <name type="scientific">Sphingobacterium griseoflavum</name>
    <dbReference type="NCBI Taxonomy" id="1474952"/>
    <lineage>
        <taxon>Bacteria</taxon>
        <taxon>Pseudomonadati</taxon>
        <taxon>Bacteroidota</taxon>
        <taxon>Sphingobacteriia</taxon>
        <taxon>Sphingobacteriales</taxon>
        <taxon>Sphingobacteriaceae</taxon>
        <taxon>Sphingobacterium</taxon>
    </lineage>
</organism>
<dbReference type="SUPFAM" id="SSF74650">
    <property type="entry name" value="Galactose mutarotase-like"/>
    <property type="match status" value="1"/>
</dbReference>
<reference evidence="5" key="1">
    <citation type="journal article" date="2019" name="Int. J. Syst. Evol. Microbiol.">
        <title>The Global Catalogue of Microorganisms (GCM) 10K type strain sequencing project: providing services to taxonomists for standard genome sequencing and annotation.</title>
        <authorList>
            <consortium name="The Broad Institute Genomics Platform"/>
            <consortium name="The Broad Institute Genome Sequencing Center for Infectious Disease"/>
            <person name="Wu L."/>
            <person name="Ma J."/>
        </authorList>
    </citation>
    <scope>NUCLEOTIDE SEQUENCE [LARGE SCALE GENOMIC DNA]</scope>
    <source>
        <strain evidence="5">CGMCC 1.12966</strain>
    </source>
</reference>
<dbReference type="InterPro" id="IPR037481">
    <property type="entry name" value="LacX"/>
</dbReference>
<dbReference type="InterPro" id="IPR011013">
    <property type="entry name" value="Gal_mutarotase_sf_dom"/>
</dbReference>
<dbReference type="InterPro" id="IPR008183">
    <property type="entry name" value="Aldose_1/G6P_1-epimerase"/>
</dbReference>
<dbReference type="EMBL" id="BNAF01000008">
    <property type="protein sequence ID" value="GHE39360.1"/>
    <property type="molecule type" value="Genomic_DNA"/>
</dbReference>
<comment type="cofactor">
    <cofactor evidence="1">
        <name>Ca(2+)</name>
        <dbReference type="ChEBI" id="CHEBI:29108"/>
    </cofactor>
</comment>
<proteinExistence type="predicted"/>
<evidence type="ECO:0000313" key="5">
    <source>
        <dbReference type="Proteomes" id="UP000620550"/>
    </source>
</evidence>
<evidence type="ECO:0000256" key="3">
    <source>
        <dbReference type="ARBA" id="ARBA00022837"/>
    </source>
</evidence>
<dbReference type="Pfam" id="PF01263">
    <property type="entry name" value="Aldose_epim"/>
    <property type="match status" value="1"/>
</dbReference>
<comment type="caution">
    <text evidence="4">The sequence shown here is derived from an EMBL/GenBank/DDBJ whole genome shotgun (WGS) entry which is preliminary data.</text>
</comment>
<name>A0ABQ3HYU4_9SPHI</name>
<dbReference type="CDD" id="cd09024">
    <property type="entry name" value="Aldose_epim_lacX"/>
    <property type="match status" value="1"/>
</dbReference>
<accession>A0ABQ3HYU4</accession>
<evidence type="ECO:0000256" key="2">
    <source>
        <dbReference type="ARBA" id="ARBA00011245"/>
    </source>
</evidence>
<evidence type="ECO:0000313" key="4">
    <source>
        <dbReference type="EMBL" id="GHE39360.1"/>
    </source>
</evidence>
<keyword evidence="5" id="KW-1185">Reference proteome</keyword>
<evidence type="ECO:0000256" key="1">
    <source>
        <dbReference type="ARBA" id="ARBA00001913"/>
    </source>
</evidence>
<dbReference type="Proteomes" id="UP000620550">
    <property type="component" value="Unassembled WGS sequence"/>
</dbReference>